<evidence type="ECO:0000313" key="3">
    <source>
        <dbReference type="Proteomes" id="UP000656244"/>
    </source>
</evidence>
<dbReference type="EMBL" id="JACNMF010000011">
    <property type="protein sequence ID" value="MBC3760037.1"/>
    <property type="molecule type" value="Genomic_DNA"/>
</dbReference>
<evidence type="ECO:0000313" key="2">
    <source>
        <dbReference type="EMBL" id="MBC3760037.1"/>
    </source>
</evidence>
<dbReference type="RefSeq" id="WP_186564009.1">
    <property type="nucleotide sequence ID" value="NZ_JACNMF010000011.1"/>
</dbReference>
<protein>
    <submittedName>
        <fullName evidence="2">Uncharacterized protein</fullName>
    </submittedName>
</protein>
<organism evidence="2 3">
    <name type="scientific">Hyunsoonleella aquatilis</name>
    <dbReference type="NCBI Taxonomy" id="2762758"/>
    <lineage>
        <taxon>Bacteria</taxon>
        <taxon>Pseudomonadati</taxon>
        <taxon>Bacteroidota</taxon>
        <taxon>Flavobacteriia</taxon>
        <taxon>Flavobacteriales</taxon>
        <taxon>Flavobacteriaceae</taxon>
    </lineage>
</organism>
<name>A0A923HKK5_9FLAO</name>
<accession>A0A923HKK5</accession>
<reference evidence="2" key="1">
    <citation type="submission" date="2020-08" db="EMBL/GenBank/DDBJ databases">
        <title>Hyunsoonleella sp. strain SJ7 genome sequencing and assembly.</title>
        <authorList>
            <person name="Kim I."/>
        </authorList>
    </citation>
    <scope>NUCLEOTIDE SEQUENCE</scope>
    <source>
        <strain evidence="2">SJ7</strain>
    </source>
</reference>
<sequence length="193" mass="22416">MTKRRNNSKRNRFSILFPILTIIGIGIIAVLSSGYEKSWTYNWNDIRKEIKDSIQVAKEQGITSGFVGVDARSTEDEIQRRKWIMKNATELELLKLTKYPNGTVKAIAYEGLIKKETYKEKAELISKAIADNEYLVDYQSGCVGVRYQISEYLMMYVLNFDRTFPPSPYMSNNYGLSDLEKEKILTEFHNRKK</sequence>
<proteinExistence type="predicted"/>
<evidence type="ECO:0000256" key="1">
    <source>
        <dbReference type="SAM" id="Phobius"/>
    </source>
</evidence>
<keyword evidence="3" id="KW-1185">Reference proteome</keyword>
<keyword evidence="1" id="KW-0472">Membrane</keyword>
<feature type="transmembrane region" description="Helical" evidence="1">
    <location>
        <begin position="12"/>
        <end position="35"/>
    </location>
</feature>
<gene>
    <name evidence="2" type="ORF">H7U19_16640</name>
</gene>
<keyword evidence="1" id="KW-0812">Transmembrane</keyword>
<dbReference type="Proteomes" id="UP000656244">
    <property type="component" value="Unassembled WGS sequence"/>
</dbReference>
<keyword evidence="1" id="KW-1133">Transmembrane helix</keyword>
<comment type="caution">
    <text evidence="2">The sequence shown here is derived from an EMBL/GenBank/DDBJ whole genome shotgun (WGS) entry which is preliminary data.</text>
</comment>
<dbReference type="AlphaFoldDB" id="A0A923HKK5"/>